<dbReference type="Proteomes" id="UP000789572">
    <property type="component" value="Unassembled WGS sequence"/>
</dbReference>
<organism evidence="1 2">
    <name type="scientific">Paraglomus occultum</name>
    <dbReference type="NCBI Taxonomy" id="144539"/>
    <lineage>
        <taxon>Eukaryota</taxon>
        <taxon>Fungi</taxon>
        <taxon>Fungi incertae sedis</taxon>
        <taxon>Mucoromycota</taxon>
        <taxon>Glomeromycotina</taxon>
        <taxon>Glomeromycetes</taxon>
        <taxon>Paraglomerales</taxon>
        <taxon>Paraglomeraceae</taxon>
        <taxon>Paraglomus</taxon>
    </lineage>
</organism>
<dbReference type="EMBL" id="CAJVPJ010002680">
    <property type="protein sequence ID" value="CAG8626971.1"/>
    <property type="molecule type" value="Genomic_DNA"/>
</dbReference>
<proteinExistence type="predicted"/>
<dbReference type="AlphaFoldDB" id="A0A9N9D930"/>
<feature type="non-terminal residue" evidence="1">
    <location>
        <position position="186"/>
    </location>
</feature>
<name>A0A9N9D930_9GLOM</name>
<dbReference type="SUPFAM" id="SSF56112">
    <property type="entry name" value="Protein kinase-like (PK-like)"/>
    <property type="match status" value="1"/>
</dbReference>
<accession>A0A9N9D930</accession>
<dbReference type="OrthoDB" id="4062651at2759"/>
<keyword evidence="2" id="KW-1185">Reference proteome</keyword>
<reference evidence="1" key="1">
    <citation type="submission" date="2021-06" db="EMBL/GenBank/DDBJ databases">
        <authorList>
            <person name="Kallberg Y."/>
            <person name="Tangrot J."/>
            <person name="Rosling A."/>
        </authorList>
    </citation>
    <scope>NUCLEOTIDE SEQUENCE</scope>
    <source>
        <strain evidence="1">IA702</strain>
    </source>
</reference>
<protein>
    <submittedName>
        <fullName evidence="1">909_t:CDS:1</fullName>
    </submittedName>
</protein>
<dbReference type="PROSITE" id="PS00109">
    <property type="entry name" value="PROTEIN_KINASE_TYR"/>
    <property type="match status" value="1"/>
</dbReference>
<dbReference type="GO" id="GO:0004672">
    <property type="term" value="F:protein kinase activity"/>
    <property type="evidence" value="ECO:0007669"/>
    <property type="project" value="InterPro"/>
</dbReference>
<comment type="caution">
    <text evidence="1">The sequence shown here is derived from an EMBL/GenBank/DDBJ whole genome shotgun (WGS) entry which is preliminary data.</text>
</comment>
<gene>
    <name evidence="1" type="ORF">POCULU_LOCUS8698</name>
</gene>
<evidence type="ECO:0000313" key="1">
    <source>
        <dbReference type="EMBL" id="CAG8626971.1"/>
    </source>
</evidence>
<dbReference type="InterPro" id="IPR008266">
    <property type="entry name" value="Tyr_kinase_AS"/>
</dbReference>
<sequence length="186" mass="21706">MHSFTLLPSAHDKESLILVACAFHALKDGIQTLKQYYSELDVNYLETVDLKEDRQMFYPYRDFFTMNGMEIRFKYKKRLQDQKLLFLVDIVNAKEKTMNEENIITTTQLLIKFARSYVNLLAGGWKIIVMEYLLPEQFVTVYEALSPPDTIKSNRLLELAKNSVSLLHNARYVHGDIRTSNLMISN</sequence>
<dbReference type="InterPro" id="IPR011009">
    <property type="entry name" value="Kinase-like_dom_sf"/>
</dbReference>
<evidence type="ECO:0000313" key="2">
    <source>
        <dbReference type="Proteomes" id="UP000789572"/>
    </source>
</evidence>